<comment type="caution">
    <text evidence="1">The sequence shown here is derived from an EMBL/GenBank/DDBJ whole genome shotgun (WGS) entry which is preliminary data.</text>
</comment>
<dbReference type="Proteomes" id="UP001501490">
    <property type="component" value="Unassembled WGS sequence"/>
</dbReference>
<organism evidence="1 2">
    <name type="scientific">Microlunatus ginsengisoli</name>
    <dbReference type="NCBI Taxonomy" id="363863"/>
    <lineage>
        <taxon>Bacteria</taxon>
        <taxon>Bacillati</taxon>
        <taxon>Actinomycetota</taxon>
        <taxon>Actinomycetes</taxon>
        <taxon>Propionibacteriales</taxon>
        <taxon>Propionibacteriaceae</taxon>
        <taxon>Microlunatus</taxon>
    </lineage>
</organism>
<dbReference type="Pfam" id="PF19458">
    <property type="entry name" value="DUF5995"/>
    <property type="match status" value="1"/>
</dbReference>
<dbReference type="EMBL" id="BAABAB010000051">
    <property type="protein sequence ID" value="GAA3641572.1"/>
    <property type="molecule type" value="Genomic_DNA"/>
</dbReference>
<accession>A0ABP7AVM5</accession>
<keyword evidence="2" id="KW-1185">Reference proteome</keyword>
<gene>
    <name evidence="1" type="ORF">GCM10022236_50330</name>
</gene>
<reference evidence="2" key="1">
    <citation type="journal article" date="2019" name="Int. J. Syst. Evol. Microbiol.">
        <title>The Global Catalogue of Microorganisms (GCM) 10K type strain sequencing project: providing services to taxonomists for standard genome sequencing and annotation.</title>
        <authorList>
            <consortium name="The Broad Institute Genomics Platform"/>
            <consortium name="The Broad Institute Genome Sequencing Center for Infectious Disease"/>
            <person name="Wu L."/>
            <person name="Ma J."/>
        </authorList>
    </citation>
    <scope>NUCLEOTIDE SEQUENCE [LARGE SCALE GENOMIC DNA]</scope>
    <source>
        <strain evidence="2">JCM 16929</strain>
    </source>
</reference>
<name>A0ABP7AVM5_9ACTN</name>
<protein>
    <submittedName>
        <fullName evidence="1">Uncharacterized protein</fullName>
    </submittedName>
</protein>
<evidence type="ECO:0000313" key="2">
    <source>
        <dbReference type="Proteomes" id="UP001501490"/>
    </source>
</evidence>
<evidence type="ECO:0000313" key="1">
    <source>
        <dbReference type="EMBL" id="GAA3641572.1"/>
    </source>
</evidence>
<proteinExistence type="predicted"/>
<dbReference type="InterPro" id="IPR046037">
    <property type="entry name" value="DUF5995"/>
</dbReference>
<sequence>MAELQACLDALPPRLEHHRVFVATYRRTTAAVGAAAADGMFEDRGWVERWDVAFAGLYLAALRAELADGRPSRPWRVAFAAPPETPALRQLLFGINAHVNYDLPQSLLATITDAEFADPALMASRRRDHERIDTVLASRVSAEDAELGGRRRLLDRLLTPANRQASRRFLREARLKVWHNTVELQSARLAGPEAYDRRLAELEVLSAAKIADLQAPGQVLLRLAVAGFGVTLPPPG</sequence>